<reference evidence="1" key="2">
    <citation type="journal article" date="2022" name="New Phytol.">
        <title>Evolutionary transition to the ectomycorrhizal habit in the genomes of a hyperdiverse lineage of mushroom-forming fungi.</title>
        <authorList>
            <person name="Looney B."/>
            <person name="Miyauchi S."/>
            <person name="Morin E."/>
            <person name="Drula E."/>
            <person name="Courty P.E."/>
            <person name="Kohler A."/>
            <person name="Kuo A."/>
            <person name="LaButti K."/>
            <person name="Pangilinan J."/>
            <person name="Lipzen A."/>
            <person name="Riley R."/>
            <person name="Andreopoulos W."/>
            <person name="He G."/>
            <person name="Johnson J."/>
            <person name="Nolan M."/>
            <person name="Tritt A."/>
            <person name="Barry K.W."/>
            <person name="Grigoriev I.V."/>
            <person name="Nagy L.G."/>
            <person name="Hibbett D."/>
            <person name="Henrissat B."/>
            <person name="Matheny P.B."/>
            <person name="Labbe J."/>
            <person name="Martin F.M."/>
        </authorList>
    </citation>
    <scope>NUCLEOTIDE SEQUENCE</scope>
    <source>
        <strain evidence="1">FP105234-sp</strain>
    </source>
</reference>
<protein>
    <submittedName>
        <fullName evidence="1">Uncharacterized protein</fullName>
    </submittedName>
</protein>
<evidence type="ECO:0000313" key="2">
    <source>
        <dbReference type="Proteomes" id="UP000814033"/>
    </source>
</evidence>
<sequence length="250" mass="26700">MPANIWTSGSRARSPTASQSARSTRRTRSKPASCPCERKVVSLEGEAFRGRAHQRAHQRAHRVPATTTRTSRTCRPTASSVDPPAPQHDVLPHSLGTRTAGATSLRSGALSLGQRTATPHLRATWTSRSLTASVCTVPFATAGSPLAQTTTFGHSTACIARSPPPPHLASPVCCRRPSIQHQTALVLMPAHLRTRPSTPHAAKTTPFPTSGMRRHTAALDGVVQIWAGGGGGAPYMSLNKYYDNCRIQHT</sequence>
<reference evidence="1" key="1">
    <citation type="submission" date="2021-02" db="EMBL/GenBank/DDBJ databases">
        <authorList>
            <consortium name="DOE Joint Genome Institute"/>
            <person name="Ahrendt S."/>
            <person name="Looney B.P."/>
            <person name="Miyauchi S."/>
            <person name="Morin E."/>
            <person name="Drula E."/>
            <person name="Courty P.E."/>
            <person name="Chicoki N."/>
            <person name="Fauchery L."/>
            <person name="Kohler A."/>
            <person name="Kuo A."/>
            <person name="Labutti K."/>
            <person name="Pangilinan J."/>
            <person name="Lipzen A."/>
            <person name="Riley R."/>
            <person name="Andreopoulos W."/>
            <person name="He G."/>
            <person name="Johnson J."/>
            <person name="Barry K.W."/>
            <person name="Grigoriev I.V."/>
            <person name="Nagy L."/>
            <person name="Hibbett D."/>
            <person name="Henrissat B."/>
            <person name="Matheny P.B."/>
            <person name="Labbe J."/>
            <person name="Martin F."/>
        </authorList>
    </citation>
    <scope>NUCLEOTIDE SEQUENCE</scope>
    <source>
        <strain evidence="1">FP105234-sp</strain>
    </source>
</reference>
<keyword evidence="2" id="KW-1185">Reference proteome</keyword>
<accession>A0ACB8RXX6</accession>
<proteinExistence type="predicted"/>
<name>A0ACB8RXX6_9AGAM</name>
<gene>
    <name evidence="1" type="ORF">FA95DRAFT_1557187</name>
</gene>
<comment type="caution">
    <text evidence="1">The sequence shown here is derived from an EMBL/GenBank/DDBJ whole genome shotgun (WGS) entry which is preliminary data.</text>
</comment>
<evidence type="ECO:0000313" key="1">
    <source>
        <dbReference type="EMBL" id="KAI0049084.1"/>
    </source>
</evidence>
<organism evidence="1 2">
    <name type="scientific">Auriscalpium vulgare</name>
    <dbReference type="NCBI Taxonomy" id="40419"/>
    <lineage>
        <taxon>Eukaryota</taxon>
        <taxon>Fungi</taxon>
        <taxon>Dikarya</taxon>
        <taxon>Basidiomycota</taxon>
        <taxon>Agaricomycotina</taxon>
        <taxon>Agaricomycetes</taxon>
        <taxon>Russulales</taxon>
        <taxon>Auriscalpiaceae</taxon>
        <taxon>Auriscalpium</taxon>
    </lineage>
</organism>
<dbReference type="Proteomes" id="UP000814033">
    <property type="component" value="Unassembled WGS sequence"/>
</dbReference>
<dbReference type="EMBL" id="MU275877">
    <property type="protein sequence ID" value="KAI0049084.1"/>
    <property type="molecule type" value="Genomic_DNA"/>
</dbReference>